<sequence>MKRAIKTYFIFVLLLINLQGFASKKVACIGDSVTKGYGIAKGKSYPEHLQTLLGEDYLVGNFGRNGATLLKNGHNPYMASPEYREALLFQPDIVVIALGLNDTDPRNWPNYKIDFKSDYDSLIESFKQQNPKVQIYICKMTPIFSGHQRFLSGTRDWFQQIQSEIISIAENHHLPLIDNHTELYTRIDLFDDFVHPNADGATIIANNVFRHLGKTNHALSLSETIGSHMVLQRGVLNKITGLASSNETVLLKFNKLKIKAIADQTGRWTIELPKQSAGGPYKLRFESQKEHIELEDIYFGDVYLASGQSNMAFTLSQAQNSNDLIHKSTAGKTIRLFKNKTTVQTNNTSWDQANLDKINRLEYFSGQWEVPQSENIAAFSAIAYSFADQIASSSKVPIGIIELAVGGTNAESWIPRQSLEADYQFATYIHNWRTSGYIQEFCRERAAVNSKNSTLKNQRHPYQPAYNYEAGVSKWLGTNIKAVLWYQGESNTHNLELHERLFPVLVDSWRTSFQQNLPFFIVQLSSIDRPSWPAFRDSQRLMSNKLDQVYMAVSSDLGDSLDVHPTNKIPIGIRLANLVRKHVYHEQIQADSPQPIAYTLSKDGLLKIDFSECKQLKTTDGKQLIGFEGVDSLGRIVPINHIEIKGNSLLISNAQSLHKLLYAYKPFSRANLESDSSIPVSTFLLSLEK</sequence>
<proteinExistence type="predicted"/>
<dbReference type="PANTHER" id="PTHR22901">
    <property type="entry name" value="SIALATE O-ACETYLESTERASE"/>
    <property type="match status" value="1"/>
</dbReference>
<dbReference type="InterPro" id="IPR039329">
    <property type="entry name" value="SIAE"/>
</dbReference>
<gene>
    <name evidence="4" type="ORF">GFH32_00775</name>
</gene>
<dbReference type="PANTHER" id="PTHR22901:SF0">
    <property type="entry name" value="SIALATE O-ACETYLESTERASE"/>
    <property type="match status" value="1"/>
</dbReference>
<keyword evidence="5" id="KW-1185">Reference proteome</keyword>
<evidence type="ECO:0000313" key="5">
    <source>
        <dbReference type="Proteomes" id="UP000326921"/>
    </source>
</evidence>
<dbReference type="GO" id="GO:0001681">
    <property type="term" value="F:sialate O-acetylesterase activity"/>
    <property type="evidence" value="ECO:0007669"/>
    <property type="project" value="InterPro"/>
</dbReference>
<dbReference type="Gene3D" id="3.40.50.1110">
    <property type="entry name" value="SGNH hydrolase"/>
    <property type="match status" value="2"/>
</dbReference>
<feature type="domain" description="SGNH hydrolase-type esterase" evidence="3">
    <location>
        <begin position="28"/>
        <end position="201"/>
    </location>
</feature>
<reference evidence="4 5" key="1">
    <citation type="submission" date="2019-10" db="EMBL/GenBank/DDBJ databases">
        <authorList>
            <person name="Dong K."/>
        </authorList>
    </citation>
    <scope>NUCLEOTIDE SEQUENCE [LARGE SCALE GENOMIC DNA]</scope>
    <source>
        <strain evidence="5">dk4302</strain>
    </source>
</reference>
<dbReference type="KEGG" id="sphe:GFH32_00775"/>
<evidence type="ECO:0000256" key="1">
    <source>
        <dbReference type="ARBA" id="ARBA00022801"/>
    </source>
</evidence>
<evidence type="ECO:0000313" key="4">
    <source>
        <dbReference type="EMBL" id="QGA24941.1"/>
    </source>
</evidence>
<feature type="domain" description="Sialate O-acetylesterase" evidence="2">
    <location>
        <begin position="301"/>
        <end position="577"/>
    </location>
</feature>
<dbReference type="InterPro" id="IPR036514">
    <property type="entry name" value="SGNH_hydro_sf"/>
</dbReference>
<keyword evidence="1" id="KW-0378">Hydrolase</keyword>
<dbReference type="Pfam" id="PF13472">
    <property type="entry name" value="Lipase_GDSL_2"/>
    <property type="match status" value="1"/>
</dbReference>
<dbReference type="AlphaFoldDB" id="A0A5Q0Q7Z0"/>
<protein>
    <submittedName>
        <fullName evidence="4">Sialate O-acetylesterase</fullName>
    </submittedName>
</protein>
<dbReference type="GO" id="GO:0005975">
    <property type="term" value="P:carbohydrate metabolic process"/>
    <property type="evidence" value="ECO:0007669"/>
    <property type="project" value="TreeGrafter"/>
</dbReference>
<dbReference type="SUPFAM" id="SSF52266">
    <property type="entry name" value="SGNH hydrolase"/>
    <property type="match status" value="2"/>
</dbReference>
<dbReference type="InterPro" id="IPR005181">
    <property type="entry name" value="SASA"/>
</dbReference>
<dbReference type="EMBL" id="CP045652">
    <property type="protein sequence ID" value="QGA24941.1"/>
    <property type="molecule type" value="Genomic_DNA"/>
</dbReference>
<evidence type="ECO:0000259" key="3">
    <source>
        <dbReference type="Pfam" id="PF13472"/>
    </source>
</evidence>
<name>A0A5Q0Q7Z0_9SPHI</name>
<dbReference type="Proteomes" id="UP000326921">
    <property type="component" value="Chromosome"/>
</dbReference>
<organism evidence="4 5">
    <name type="scientific">Sphingobacterium zhuxiongii</name>
    <dbReference type="NCBI Taxonomy" id="2662364"/>
    <lineage>
        <taxon>Bacteria</taxon>
        <taxon>Pseudomonadati</taxon>
        <taxon>Bacteroidota</taxon>
        <taxon>Sphingobacteriia</taxon>
        <taxon>Sphingobacteriales</taxon>
        <taxon>Sphingobacteriaceae</taxon>
        <taxon>Sphingobacterium</taxon>
    </lineage>
</organism>
<dbReference type="RefSeq" id="WP_153509263.1">
    <property type="nucleotide sequence ID" value="NZ_CP045652.1"/>
</dbReference>
<accession>A0A5Q0Q7Z0</accession>
<dbReference type="InterPro" id="IPR013830">
    <property type="entry name" value="SGNH_hydro"/>
</dbReference>
<evidence type="ECO:0000259" key="2">
    <source>
        <dbReference type="Pfam" id="PF03629"/>
    </source>
</evidence>
<dbReference type="Pfam" id="PF03629">
    <property type="entry name" value="SASA"/>
    <property type="match status" value="1"/>
</dbReference>